<dbReference type="InterPro" id="IPR006827">
    <property type="entry name" value="Lant_deHydtase_N"/>
</dbReference>
<evidence type="ECO:0000259" key="2">
    <source>
        <dbReference type="Pfam" id="PF14028"/>
    </source>
</evidence>
<dbReference type="OrthoDB" id="1273722at2"/>
<reference evidence="3 4" key="1">
    <citation type="submission" date="2019-08" db="EMBL/GenBank/DDBJ databases">
        <title>Whole genome sequencing of chitin degrading bacteria Chitinophaga pinensis YS16.</title>
        <authorList>
            <person name="Singh R.P."/>
            <person name="Manchanda G."/>
            <person name="Maurya I.K."/>
            <person name="Joshi N.K."/>
            <person name="Srivastava A.K."/>
        </authorList>
    </citation>
    <scope>NUCLEOTIDE SEQUENCE [LARGE SCALE GENOMIC DNA]</scope>
    <source>
        <strain evidence="3 4">YS-16</strain>
    </source>
</reference>
<organism evidence="3 4">
    <name type="scientific">Chitinophaga pinensis</name>
    <dbReference type="NCBI Taxonomy" id="79329"/>
    <lineage>
        <taxon>Bacteria</taxon>
        <taxon>Pseudomonadati</taxon>
        <taxon>Bacteroidota</taxon>
        <taxon>Chitinophagia</taxon>
        <taxon>Chitinophagales</taxon>
        <taxon>Chitinophagaceae</taxon>
        <taxon>Chitinophaga</taxon>
    </lineage>
</organism>
<feature type="domain" description="Thiopeptide-type bacteriocin biosynthesis" evidence="2">
    <location>
        <begin position="757"/>
        <end position="1028"/>
    </location>
</feature>
<keyword evidence="4" id="KW-1185">Reference proteome</keyword>
<accession>A0A5C6LR47</accession>
<gene>
    <name evidence="3" type="ORF">FEF09_14570</name>
</gene>
<evidence type="ECO:0000259" key="1">
    <source>
        <dbReference type="Pfam" id="PF04738"/>
    </source>
</evidence>
<dbReference type="Pfam" id="PF04738">
    <property type="entry name" value="Lant_dehydr_N"/>
    <property type="match status" value="1"/>
</dbReference>
<feature type="domain" description="Lantibiotic dehydratase N-terminal" evidence="1">
    <location>
        <begin position="35"/>
        <end position="678"/>
    </location>
</feature>
<dbReference type="RefSeq" id="WP_146305795.1">
    <property type="nucleotide sequence ID" value="NZ_VOHS01000012.1"/>
</dbReference>
<dbReference type="Proteomes" id="UP000318815">
    <property type="component" value="Unassembled WGS sequence"/>
</dbReference>
<dbReference type="InterPro" id="IPR023809">
    <property type="entry name" value="Thiopep_bacteriocin_synth_dom"/>
</dbReference>
<dbReference type="NCBIfam" id="TIGR03891">
    <property type="entry name" value="thiopep_ocin"/>
    <property type="match status" value="1"/>
</dbReference>
<evidence type="ECO:0000313" key="4">
    <source>
        <dbReference type="Proteomes" id="UP000318815"/>
    </source>
</evidence>
<evidence type="ECO:0008006" key="5">
    <source>
        <dbReference type="Google" id="ProtNLM"/>
    </source>
</evidence>
<protein>
    <recommendedName>
        <fullName evidence="5">Thiopeptide-type bacteriocin biosynthesis protein</fullName>
    </recommendedName>
</protein>
<sequence>MSTPYSFDNRLVLRTPRFPLMQIPTNDQLPALLHDNAFLEAIYLASPVLYSECIKWREGGITNKKDIDKLTRSLTKYVIRMSRRCTPFGLFSGCAVTEWSENPTAVTVSSSSFSRHTRLDMHYLCALSQQLANMSGVKEHLLYMPNSSVYTIGDELRYAEFLYVGGMRLHQISAVSASEYLDKVVSAAYNGATISQLCNWLADDNIAEEDARIFIDELIEAQILVSEIEPAITGKEFLQQVIEVLERIALKDPAVVKDLLTVLSKVAILLQQLDAAATNSVERYREIMQLLDMLGVAYDESKLFQTDVVKHVAGNGINITVQDQLQNALTVMNKLSEYRANPHLETFMQRFRERYEEQEMPLLEVLDGETGIGYVENSSTNIAPLLDDISLPGKMNEVRFSWGGLEQLLSGKLVDMYAEGRQSIEINEEDVEDFTANWNDLPPSFSVMFRIVDEKDNAIYLESAGGSSAANLLGRFAYADNAINKLVCDITGKEQAMDPEVIYAEIIHLPESRTGNILLHPVFRGYEIPYLAKSSLDKEQQIDLQDLYISVRNNRVVMRSRRLGKQIIPRLSTAHNYTNNSLPVYRFLCDLQLQDKRGGMSFHWGALESKYRFFPRVTCRNTILHLARWTFSQKDITQLLNLNGEELSVELQQFRERWKLPQIVVLADGDNELMIDFSCQSMVSAWLSSVKGRQTFDLRESLNNHLRITDENGQPFVNQLVATLGKNTASYAHLRTTAPQQMVSEPAQRDFTPGSDWLYYKLYCGVKSADKILLNALRPLGAELIDEGLTDKWFFVRFNDPDFHLRVRFHLTDVSKIGEVTAKIHASLQPFTAAGYIWKVQLDTYSREITRYGANTIEQAETLFYHDSVAFAELLHNTWGDQREEIRWLWSLRAVDELLDCFMFSLHDKHELLSGLRDDFRKEFSWSKEMKQQLDNKYRNNRQTIASFMERNASQSDSLQPLMKILREKSLNIAGVAHDILMLESAGKLEISIRDLLRSYIHMMINRTTITYSRKQEMVMYDFLARYYQSALARKKTIVWEE</sequence>
<dbReference type="AlphaFoldDB" id="A0A5C6LR47"/>
<evidence type="ECO:0000313" key="3">
    <source>
        <dbReference type="EMBL" id="TWV99914.1"/>
    </source>
</evidence>
<comment type="caution">
    <text evidence="3">The sequence shown here is derived from an EMBL/GenBank/DDBJ whole genome shotgun (WGS) entry which is preliminary data.</text>
</comment>
<name>A0A5C6LR47_9BACT</name>
<dbReference type="EMBL" id="VOHS01000012">
    <property type="protein sequence ID" value="TWV99914.1"/>
    <property type="molecule type" value="Genomic_DNA"/>
</dbReference>
<dbReference type="Pfam" id="PF14028">
    <property type="entry name" value="Lant_dehydr_C"/>
    <property type="match status" value="1"/>
</dbReference>
<proteinExistence type="predicted"/>